<keyword evidence="2" id="KW-0472">Membrane</keyword>
<evidence type="ECO:0000313" key="3">
    <source>
        <dbReference type="EMBL" id="KAK4042114.1"/>
    </source>
</evidence>
<dbReference type="PANTHER" id="PTHR28229">
    <property type="entry name" value="TRANSLOCATION PROTEIN SEC66"/>
    <property type="match status" value="1"/>
</dbReference>
<dbReference type="InterPro" id="IPR018624">
    <property type="entry name" value="Sec66"/>
</dbReference>
<sequence length="239" mass="27385">MFDIDWRGLLLPLAYLVVLVGIFMTFSRVYRKRRAFESANLAPWFGPHLQRNIYLSLLHMEPEEGSEKAPKVPESVIRAALLRRAVEDIHRIIQIRTAKQACSSLLQRGSVGDDLWQRFQRAEKEMEEELRDVVMEANALVPGWGQIIFQSANEIAANKALRDRLEEIEEQTARDKEWWEKRRTSIKTEFMKELDEESEEKGQTTKTSVAGSEDEPVLVDTDTPSATPSGASKKKKGKK</sequence>
<dbReference type="AlphaFoldDB" id="A0AAN6PJF7"/>
<dbReference type="Proteomes" id="UP001303115">
    <property type="component" value="Unassembled WGS sequence"/>
</dbReference>
<evidence type="ECO:0000256" key="1">
    <source>
        <dbReference type="SAM" id="MobiDB-lite"/>
    </source>
</evidence>
<dbReference type="Pfam" id="PF09802">
    <property type="entry name" value="Sec66"/>
    <property type="match status" value="1"/>
</dbReference>
<gene>
    <name evidence="3" type="ORF">C8A01DRAFT_44885</name>
</gene>
<protein>
    <submittedName>
        <fullName evidence="3">Pre protein translocase subunit Sec66-domain-containing protein</fullName>
    </submittedName>
</protein>
<dbReference type="PANTHER" id="PTHR28229:SF1">
    <property type="entry name" value="TRANSLOCATION PROTEIN SEC66"/>
    <property type="match status" value="1"/>
</dbReference>
<evidence type="ECO:0000313" key="4">
    <source>
        <dbReference type="Proteomes" id="UP001303115"/>
    </source>
</evidence>
<dbReference type="GO" id="GO:0031207">
    <property type="term" value="C:Sec62/Sec63 complex"/>
    <property type="evidence" value="ECO:0007669"/>
    <property type="project" value="InterPro"/>
</dbReference>
<name>A0AAN6PJF7_9PEZI</name>
<keyword evidence="2" id="KW-0812">Transmembrane</keyword>
<reference evidence="4" key="1">
    <citation type="journal article" date="2023" name="Mol. Phylogenet. Evol.">
        <title>Genome-scale phylogeny and comparative genomics of the fungal order Sordariales.</title>
        <authorList>
            <person name="Hensen N."/>
            <person name="Bonometti L."/>
            <person name="Westerberg I."/>
            <person name="Brannstrom I.O."/>
            <person name="Guillou S."/>
            <person name="Cros-Aarteil S."/>
            <person name="Calhoun S."/>
            <person name="Haridas S."/>
            <person name="Kuo A."/>
            <person name="Mondo S."/>
            <person name="Pangilinan J."/>
            <person name="Riley R."/>
            <person name="LaButti K."/>
            <person name="Andreopoulos B."/>
            <person name="Lipzen A."/>
            <person name="Chen C."/>
            <person name="Yan M."/>
            <person name="Daum C."/>
            <person name="Ng V."/>
            <person name="Clum A."/>
            <person name="Steindorff A."/>
            <person name="Ohm R.A."/>
            <person name="Martin F."/>
            <person name="Silar P."/>
            <person name="Natvig D.O."/>
            <person name="Lalanne C."/>
            <person name="Gautier V."/>
            <person name="Ament-Velasquez S.L."/>
            <person name="Kruys A."/>
            <person name="Hutchinson M.I."/>
            <person name="Powell A.J."/>
            <person name="Barry K."/>
            <person name="Miller A.N."/>
            <person name="Grigoriev I.V."/>
            <person name="Debuchy R."/>
            <person name="Gladieux P."/>
            <person name="Hiltunen Thoren M."/>
            <person name="Johannesson H."/>
        </authorList>
    </citation>
    <scope>NUCLEOTIDE SEQUENCE [LARGE SCALE GENOMIC DNA]</scope>
    <source>
        <strain evidence="4">CBS 284.82</strain>
    </source>
</reference>
<accession>A0AAN6PJF7</accession>
<keyword evidence="2" id="KW-1133">Transmembrane helix</keyword>
<dbReference type="GO" id="GO:0031204">
    <property type="term" value="P:post-translational protein targeting to membrane, translocation"/>
    <property type="evidence" value="ECO:0007669"/>
    <property type="project" value="InterPro"/>
</dbReference>
<feature type="transmembrane region" description="Helical" evidence="2">
    <location>
        <begin position="6"/>
        <end position="26"/>
    </location>
</feature>
<comment type="caution">
    <text evidence="3">The sequence shown here is derived from an EMBL/GenBank/DDBJ whole genome shotgun (WGS) entry which is preliminary data.</text>
</comment>
<organism evidence="3 4">
    <name type="scientific">Parachaetomium inaequale</name>
    <dbReference type="NCBI Taxonomy" id="2588326"/>
    <lineage>
        <taxon>Eukaryota</taxon>
        <taxon>Fungi</taxon>
        <taxon>Dikarya</taxon>
        <taxon>Ascomycota</taxon>
        <taxon>Pezizomycotina</taxon>
        <taxon>Sordariomycetes</taxon>
        <taxon>Sordariomycetidae</taxon>
        <taxon>Sordariales</taxon>
        <taxon>Chaetomiaceae</taxon>
        <taxon>Parachaetomium</taxon>
    </lineage>
</organism>
<proteinExistence type="predicted"/>
<dbReference type="EMBL" id="MU854346">
    <property type="protein sequence ID" value="KAK4042114.1"/>
    <property type="molecule type" value="Genomic_DNA"/>
</dbReference>
<feature type="region of interest" description="Disordered" evidence="1">
    <location>
        <begin position="190"/>
        <end position="239"/>
    </location>
</feature>
<evidence type="ECO:0000256" key="2">
    <source>
        <dbReference type="SAM" id="Phobius"/>
    </source>
</evidence>
<keyword evidence="4" id="KW-1185">Reference proteome</keyword>